<dbReference type="Pfam" id="PF01261">
    <property type="entry name" value="AP_endonuc_2"/>
    <property type="match status" value="1"/>
</dbReference>
<dbReference type="GO" id="GO:0009045">
    <property type="term" value="F:xylose isomerase activity"/>
    <property type="evidence" value="ECO:0007669"/>
    <property type="project" value="InterPro"/>
</dbReference>
<keyword evidence="5" id="KW-0413">Isomerase</keyword>
<dbReference type="AlphaFoldDB" id="A0A6J7IJE3"/>
<evidence type="ECO:0000313" key="8">
    <source>
        <dbReference type="EMBL" id="CAB4930442.1"/>
    </source>
</evidence>
<accession>A0A6J7IJE3</accession>
<keyword evidence="2" id="KW-0963">Cytoplasm</keyword>
<dbReference type="GO" id="GO:0005975">
    <property type="term" value="P:carbohydrate metabolic process"/>
    <property type="evidence" value="ECO:0007669"/>
    <property type="project" value="InterPro"/>
</dbReference>
<keyword evidence="4" id="KW-0464">Manganese</keyword>
<dbReference type="InterPro" id="IPR050337">
    <property type="entry name" value="L-rhamnose_isomerase"/>
</dbReference>
<dbReference type="EMBL" id="CAFBNB010000108">
    <property type="protein sequence ID" value="CAB4930442.1"/>
    <property type="molecule type" value="Genomic_DNA"/>
</dbReference>
<evidence type="ECO:0000256" key="2">
    <source>
        <dbReference type="ARBA" id="ARBA00022490"/>
    </source>
</evidence>
<dbReference type="Gene3D" id="3.20.20.150">
    <property type="entry name" value="Divalent-metal-dependent TIM barrel enzymes"/>
    <property type="match status" value="1"/>
</dbReference>
<organism evidence="8">
    <name type="scientific">freshwater metagenome</name>
    <dbReference type="NCBI Taxonomy" id="449393"/>
    <lineage>
        <taxon>unclassified sequences</taxon>
        <taxon>metagenomes</taxon>
        <taxon>ecological metagenomes</taxon>
    </lineage>
</organism>
<reference evidence="8" key="1">
    <citation type="submission" date="2020-05" db="EMBL/GenBank/DDBJ databases">
        <authorList>
            <person name="Chiriac C."/>
            <person name="Salcher M."/>
            <person name="Ghai R."/>
            <person name="Kavagutti S V."/>
        </authorList>
    </citation>
    <scope>NUCLEOTIDE SEQUENCE</scope>
</reference>
<protein>
    <submittedName>
        <fullName evidence="8">Unannotated protein</fullName>
    </submittedName>
</protein>
<gene>
    <name evidence="8" type="ORF">UFOPK3720_00687</name>
</gene>
<dbReference type="PANTHER" id="PTHR30268">
    <property type="entry name" value="L-RHAMNOSE ISOMERASE"/>
    <property type="match status" value="1"/>
</dbReference>
<keyword evidence="6" id="KW-0119">Carbohydrate metabolism</keyword>
<evidence type="ECO:0000256" key="1">
    <source>
        <dbReference type="ARBA" id="ARBA00004496"/>
    </source>
</evidence>
<evidence type="ECO:0000256" key="4">
    <source>
        <dbReference type="ARBA" id="ARBA00023211"/>
    </source>
</evidence>
<sequence length="329" mass="36969">MTQPFTFGTGIWAFGQFVDRYAADGYGPPRSTRDMIESAARVPNLQCLDINVPFATEALPAAEVRKMLDDHGLACRATTPHIYMSDYVKGSFTNPDAARRRQTRGRVEEAIEAAQVLGAGYVKFWPGQDGYDMPTQVDYMQLWDFTIEGIREIVAAHPEVQFAIEYKPKEPRVRMTLANAPKTLLAIQEVGCDNLGIVMDFGHSLMAGESPTESLLLIHRHGRLVSAELNDNWRDWDDDLPVASVHLFETMEYLLALRRIGWTDPVLLDQFPFREDPVAALSRSIETIMMLDEACQRIDLAALTAAQDRQDALASQAIYWNALLGVDRF</sequence>
<dbReference type="GO" id="GO:0046872">
    <property type="term" value="F:metal ion binding"/>
    <property type="evidence" value="ECO:0007669"/>
    <property type="project" value="UniProtKB-KW"/>
</dbReference>
<evidence type="ECO:0000256" key="6">
    <source>
        <dbReference type="ARBA" id="ARBA00023277"/>
    </source>
</evidence>
<dbReference type="PANTHER" id="PTHR30268:SF0">
    <property type="entry name" value="L-RHAMNOSE ISOMERASE"/>
    <property type="match status" value="1"/>
</dbReference>
<dbReference type="InterPro" id="IPR036237">
    <property type="entry name" value="Xyl_isomerase-like_sf"/>
</dbReference>
<evidence type="ECO:0000259" key="7">
    <source>
        <dbReference type="Pfam" id="PF01261"/>
    </source>
</evidence>
<dbReference type="SUPFAM" id="SSF51658">
    <property type="entry name" value="Xylose isomerase-like"/>
    <property type="match status" value="1"/>
</dbReference>
<dbReference type="PROSITE" id="PS51415">
    <property type="entry name" value="XYLOSE_ISOMERASE"/>
    <property type="match status" value="1"/>
</dbReference>
<keyword evidence="3" id="KW-0479">Metal-binding</keyword>
<feature type="domain" description="Xylose isomerase-like TIM barrel" evidence="7">
    <location>
        <begin position="55"/>
        <end position="281"/>
    </location>
</feature>
<dbReference type="InterPro" id="IPR013022">
    <property type="entry name" value="Xyl_isomerase-like_TIM-brl"/>
</dbReference>
<evidence type="ECO:0000256" key="3">
    <source>
        <dbReference type="ARBA" id="ARBA00022723"/>
    </source>
</evidence>
<dbReference type="InterPro" id="IPR001998">
    <property type="entry name" value="Xylose_isomerase"/>
</dbReference>
<proteinExistence type="predicted"/>
<name>A0A6J7IJE3_9ZZZZ</name>
<comment type="subcellular location">
    <subcellularLocation>
        <location evidence="1">Cytoplasm</location>
    </subcellularLocation>
</comment>
<evidence type="ECO:0000256" key="5">
    <source>
        <dbReference type="ARBA" id="ARBA00023235"/>
    </source>
</evidence>